<dbReference type="AlphaFoldDB" id="A0AA43QUD5"/>
<proteinExistence type="predicted"/>
<organism evidence="1 2">
    <name type="scientific">Ramalina farinacea</name>
    <dbReference type="NCBI Taxonomy" id="258253"/>
    <lineage>
        <taxon>Eukaryota</taxon>
        <taxon>Fungi</taxon>
        <taxon>Dikarya</taxon>
        <taxon>Ascomycota</taxon>
        <taxon>Pezizomycotina</taxon>
        <taxon>Lecanoromycetes</taxon>
        <taxon>OSLEUM clade</taxon>
        <taxon>Lecanoromycetidae</taxon>
        <taxon>Lecanorales</taxon>
        <taxon>Lecanorineae</taxon>
        <taxon>Ramalinaceae</taxon>
        <taxon>Ramalina</taxon>
    </lineage>
</organism>
<dbReference type="Proteomes" id="UP001161017">
    <property type="component" value="Unassembled WGS sequence"/>
</dbReference>
<reference evidence="1" key="1">
    <citation type="journal article" date="2023" name="Genome Biol. Evol.">
        <title>First Whole Genome Sequence and Flow Cytometry Genome Size Data for the Lichen-Forming Fungus Ramalina farinacea (Ascomycota).</title>
        <authorList>
            <person name="Llewellyn T."/>
            <person name="Mian S."/>
            <person name="Hill R."/>
            <person name="Leitch I.J."/>
            <person name="Gaya E."/>
        </authorList>
    </citation>
    <scope>NUCLEOTIDE SEQUENCE</scope>
    <source>
        <strain evidence="1">LIQ254RAFAR</strain>
    </source>
</reference>
<accession>A0AA43QUD5</accession>
<dbReference type="EMBL" id="JAPUFD010000021">
    <property type="protein sequence ID" value="MDI1492816.1"/>
    <property type="molecule type" value="Genomic_DNA"/>
</dbReference>
<protein>
    <submittedName>
        <fullName evidence="1">Uncharacterized protein</fullName>
    </submittedName>
</protein>
<gene>
    <name evidence="1" type="ORF">OHK93_004599</name>
</gene>
<sequence length="111" mass="12883">MPDIDLLYPALDINENSSEEVDWNRNFRDEMVLSRDDRNNFFILDRPLKYAFKSAMQNCSKRYKQEIVALQASEDITHLRELKRRILELTGNDGSGIRPGRFGDAECTTLA</sequence>
<comment type="caution">
    <text evidence="1">The sequence shown here is derived from an EMBL/GenBank/DDBJ whole genome shotgun (WGS) entry which is preliminary data.</text>
</comment>
<name>A0AA43QUD5_9LECA</name>
<keyword evidence="2" id="KW-1185">Reference proteome</keyword>
<evidence type="ECO:0000313" key="1">
    <source>
        <dbReference type="EMBL" id="MDI1492816.1"/>
    </source>
</evidence>
<evidence type="ECO:0000313" key="2">
    <source>
        <dbReference type="Proteomes" id="UP001161017"/>
    </source>
</evidence>